<feature type="transmembrane region" description="Helical" evidence="2">
    <location>
        <begin position="12"/>
        <end position="33"/>
    </location>
</feature>
<evidence type="ECO:0000256" key="2">
    <source>
        <dbReference type="SAM" id="Phobius"/>
    </source>
</evidence>
<feature type="domain" description="LytR/CpsA/Psr regulator C-terminal" evidence="4">
    <location>
        <begin position="322"/>
        <end position="407"/>
    </location>
</feature>
<keyword evidence="2" id="KW-0472">Membrane</keyword>
<keyword evidence="2" id="KW-1133">Transmembrane helix</keyword>
<name>A0A2T0B0Z9_9CLOT</name>
<keyword evidence="6" id="KW-1185">Reference proteome</keyword>
<dbReference type="Pfam" id="PF13399">
    <property type="entry name" value="LytR_C"/>
    <property type="match status" value="1"/>
</dbReference>
<comment type="caution">
    <text evidence="5">The sequence shown here is derived from an EMBL/GenBank/DDBJ whole genome shotgun (WGS) entry which is preliminary data.</text>
</comment>
<reference evidence="5 6" key="1">
    <citation type="submission" date="2018-03" db="EMBL/GenBank/DDBJ databases">
        <title>Genome sequence of Clostridium liquoris DSM 100320.</title>
        <authorList>
            <person name="Poehlein A."/>
            <person name="Daniel R."/>
        </authorList>
    </citation>
    <scope>NUCLEOTIDE SEQUENCE [LARGE SCALE GENOMIC DNA]</scope>
    <source>
        <strain evidence="5 6">DSM 100320</strain>
    </source>
</reference>
<comment type="similarity">
    <text evidence="1">Belongs to the LytR/CpsA/Psr (LCP) family.</text>
</comment>
<evidence type="ECO:0000259" key="3">
    <source>
        <dbReference type="Pfam" id="PF03816"/>
    </source>
</evidence>
<proteinExistence type="inferred from homology"/>
<evidence type="ECO:0000256" key="1">
    <source>
        <dbReference type="ARBA" id="ARBA00006068"/>
    </source>
</evidence>
<accession>A0A2T0B0Z9</accession>
<evidence type="ECO:0000259" key="4">
    <source>
        <dbReference type="Pfam" id="PF13399"/>
    </source>
</evidence>
<evidence type="ECO:0000313" key="6">
    <source>
        <dbReference type="Proteomes" id="UP000239706"/>
    </source>
</evidence>
<sequence length="409" mass="45769">MKEKRKSKAGLVSLICLFIIAVLGVFFYCYLLSFSKNSNLGEGLAPVERKEALAGEAINILLMGVDIGNPNNKNEPKRTDSIILINYDQINEQLNIVSIPRDTLVTINGKSQKINAAHAIGGPEYLIKQVEKLLNIDINYYGKVDYNGFRNIIDSIGGIDMEITRNMNYDDASQDLHIHFKKGETVHLDGKKAEEFFRWRKNNDGTGLVEGDLGRIENQQIFINKVIDKFKSPAIIPRLPSIMATLPKYAETNMRPEEIIKYAYNFLKVNKEKMNITTLKGESKYIGGVSYFIYDEKANRDLLLALQEVPGSSNENSMDKSNIKVHILNGTNITGLAGNLSSEVKKKGYSNVTTGNGEKTAKSKIIVSGIDKKFIPLIKRDFHINNVEIDNSRNGDISITVLIGENFNK</sequence>
<gene>
    <name evidence="5" type="primary">yvhJ</name>
    <name evidence="5" type="ORF">CLLI_24550</name>
</gene>
<dbReference type="AlphaFoldDB" id="A0A2T0B0Z9"/>
<dbReference type="Gene3D" id="3.40.630.190">
    <property type="entry name" value="LCP protein"/>
    <property type="match status" value="1"/>
</dbReference>
<dbReference type="InterPro" id="IPR004474">
    <property type="entry name" value="LytR_CpsA_psr"/>
</dbReference>
<dbReference type="Proteomes" id="UP000239706">
    <property type="component" value="Unassembled WGS sequence"/>
</dbReference>
<dbReference type="InterPro" id="IPR050922">
    <property type="entry name" value="LytR/CpsA/Psr_CW_biosynth"/>
</dbReference>
<keyword evidence="2" id="KW-0812">Transmembrane</keyword>
<dbReference type="PANTHER" id="PTHR33392:SF6">
    <property type="entry name" value="POLYISOPRENYL-TEICHOIC ACID--PEPTIDOGLYCAN TEICHOIC ACID TRANSFERASE TAGU"/>
    <property type="match status" value="1"/>
</dbReference>
<dbReference type="InterPro" id="IPR027381">
    <property type="entry name" value="LytR/CpsA/Psr_C"/>
</dbReference>
<dbReference type="Gene3D" id="3.30.70.2390">
    <property type="match status" value="1"/>
</dbReference>
<feature type="domain" description="Cell envelope-related transcriptional attenuator" evidence="3">
    <location>
        <begin position="78"/>
        <end position="231"/>
    </location>
</feature>
<dbReference type="Pfam" id="PF03816">
    <property type="entry name" value="LytR_cpsA_psr"/>
    <property type="match status" value="1"/>
</dbReference>
<dbReference type="RefSeq" id="WP_106064494.1">
    <property type="nucleotide sequence ID" value="NZ_PVXO01000066.1"/>
</dbReference>
<dbReference type="OrthoDB" id="305468at2"/>
<evidence type="ECO:0000313" key="5">
    <source>
        <dbReference type="EMBL" id="PRR77284.1"/>
    </source>
</evidence>
<protein>
    <submittedName>
        <fullName evidence="5">Putative transcriptional regulator YvhJ</fullName>
    </submittedName>
</protein>
<organism evidence="5 6">
    <name type="scientific">Clostridium liquoris</name>
    <dbReference type="NCBI Taxonomy" id="1289519"/>
    <lineage>
        <taxon>Bacteria</taxon>
        <taxon>Bacillati</taxon>
        <taxon>Bacillota</taxon>
        <taxon>Clostridia</taxon>
        <taxon>Eubacteriales</taxon>
        <taxon>Clostridiaceae</taxon>
        <taxon>Clostridium</taxon>
    </lineage>
</organism>
<dbReference type="EMBL" id="PVXO01000066">
    <property type="protein sequence ID" value="PRR77284.1"/>
    <property type="molecule type" value="Genomic_DNA"/>
</dbReference>
<dbReference type="PANTHER" id="PTHR33392">
    <property type="entry name" value="POLYISOPRENYL-TEICHOIC ACID--PEPTIDOGLYCAN TEICHOIC ACID TRANSFERASE TAGU"/>
    <property type="match status" value="1"/>
</dbReference>
<dbReference type="NCBIfam" id="TIGR00350">
    <property type="entry name" value="lytR_cpsA_psr"/>
    <property type="match status" value="1"/>
</dbReference>